<sequence>MGSSSAMGFGKTSLIPYIFHDKRSDSLNVYSNEELRLGCVDVIFGKMENSCSYVAFDVHGTMNTLNEDLITAIQHYCSVQVLCVTENDLHRNEFLTLTLNYSVDTRAKPTIVLIFDSNYNNKNYTSTKIVQDFQKQFPREQWPYLAFMAAPILKTIVPDSSFNNARRAQRLRQSFLECFHQLQASIEEQPPCESIFAIQAYYLATKSGTNVCPPPSYNITILSQLHVLFSDLNDKTQNLRLTTPVSYLDESILKCEKELSAQWHESSENIRAQLERFKQEYEKIHQIPQYTDFFISLLTNRPYVELLITEKYLEQWRAQFEPMLLEKMTFAKNEAMTHLSRIKQFEEQIQYDIEQKNEAELENVVNQVQLMKNEYKTHEKLIHDVEHQLANIDLTIGLFCDEILAVYDHYPKLFDINNLSVQLAQKFSELMYKGFAFHILRGRPLRCHSKLLQESLRHIQQSTKKTPLVLTVIGEQSSAKSSLLNSTFGCNFRVSAGRCTIGMYLSIVQWRDNTIVIFDTEGLLSLEESGSIFDNQMVSMAMLSSHIVLINHKGEFSSNLEHLVGMSFYAKLQIRSPLRPKLLFILRDQSDTLSTGIFFRQLSKFKENLYNNSKFLKSSIDDELEINDQNVVLLPNAFSCDTNPSLGIEQTWRNRTFPMKIVEFRKMIYESLTNVNLQVYTDIPHLYQKIVCNWNAIDKLGPNLLACKTLYELSVMNEMRDIANEIIVDCANKVIQEGRQHIDHVLANTASANQLDSDTDHYTEQFNTALQRTHQKLTDNAIIEFHSKTERTCFPLELKHKVEKMIEPPITYTQVMLRDEFGERLQKARRDARICSAQQRLLDAVQSDFDRNTNLPIEELKIRVETVYTVEVEACSQIVRPEYETPEQIMGKILRFYNTTVQSKTANTRHESIYNLLPLFEVHQFQKSCQRFDGTWECMVKREPQETRTGNRLFRALKKIFLGNPPDEYVEELWQCLHDEVWWWFCNPYNIYKNKKLLSSIFLELLPQLRIDINKLISERFQSSSDARLIGHMIDFIENLLNTDVIKRNRLYLAFPAFVSDMSLIALKILIDEAVKIEQQRQKLELEKAQNDLANWKETINMQIQSMQDSFEQGKNMAAIVAEEIFQKVGRVLLGKILHDVTADIVKNQFINHDAIQRQAYQESIVQADGEKILKYVLDINRFFLELSLREINTSLVTIIHKHMLNAEQMIFSVIKKANDTVQENVYDNLRLVADSIEQSIRTTPLFVGTADKKFVLKTIISLPIKNIDNFKRGFKTILLQTSNIRERITILTQNVKKDALAGCKIRLSRRLGCQSCCPGCGAKCSRSEPHDDELFQPWHECHCQPGRCKCRKSQRVLVSSHETSYHLAQAFHGTRYYRSNTPALVLCYQGWKTCAMVLSDNEEVFPLQKYYHLNHPEWYNNLNVQSHNGTACNETIPPADQRRAWMVVRRVLLRHYKRNNMVDNDHYDSKLYPTVNALPDDYEPKWNDTELN</sequence>
<feature type="coiled-coil region" evidence="1">
    <location>
        <begin position="342"/>
        <end position="388"/>
    </location>
</feature>
<feature type="domain" description="VLIG-type G" evidence="2">
    <location>
        <begin position="464"/>
        <end position="558"/>
    </location>
</feature>
<evidence type="ECO:0000313" key="5">
    <source>
        <dbReference type="Proteomes" id="UP000663891"/>
    </source>
</evidence>
<evidence type="ECO:0000313" key="3">
    <source>
        <dbReference type="EMBL" id="CAF1344879.1"/>
    </source>
</evidence>
<dbReference type="EMBL" id="CAJNON010000650">
    <property type="protein sequence ID" value="CAF1344879.1"/>
    <property type="molecule type" value="Genomic_DNA"/>
</dbReference>
<evidence type="ECO:0000313" key="4">
    <source>
        <dbReference type="EMBL" id="CAF3814369.1"/>
    </source>
</evidence>
<reference evidence="3" key="1">
    <citation type="submission" date="2021-02" db="EMBL/GenBank/DDBJ databases">
        <authorList>
            <person name="Nowell W R."/>
        </authorList>
    </citation>
    <scope>NUCLEOTIDE SEQUENCE</scope>
</reference>
<dbReference type="Proteomes" id="UP000663881">
    <property type="component" value="Unassembled WGS sequence"/>
</dbReference>
<feature type="coiled-coil region" evidence="1">
    <location>
        <begin position="1067"/>
        <end position="1106"/>
    </location>
</feature>
<dbReference type="PANTHER" id="PTHR14819">
    <property type="entry name" value="GTP-BINDING"/>
    <property type="match status" value="1"/>
</dbReference>
<dbReference type="EMBL" id="CAJOAY010001233">
    <property type="protein sequence ID" value="CAF3814369.1"/>
    <property type="molecule type" value="Genomic_DNA"/>
</dbReference>
<dbReference type="InterPro" id="IPR027417">
    <property type="entry name" value="P-loop_NTPase"/>
</dbReference>
<name>A0A815GU84_9BILA</name>
<evidence type="ECO:0000259" key="2">
    <source>
        <dbReference type="PROSITE" id="PS51717"/>
    </source>
</evidence>
<proteinExistence type="predicted"/>
<evidence type="ECO:0000256" key="1">
    <source>
        <dbReference type="SAM" id="Coils"/>
    </source>
</evidence>
<keyword evidence="1" id="KW-0175">Coiled coil</keyword>
<dbReference type="Gene3D" id="3.40.50.300">
    <property type="entry name" value="P-loop containing nucleotide triphosphate hydrolases"/>
    <property type="match status" value="1"/>
</dbReference>
<comment type="caution">
    <text evidence="3">The sequence shown here is derived from an EMBL/GenBank/DDBJ whole genome shotgun (WGS) entry which is preliminary data.</text>
</comment>
<dbReference type="GO" id="GO:0005525">
    <property type="term" value="F:GTP binding"/>
    <property type="evidence" value="ECO:0007669"/>
    <property type="project" value="InterPro"/>
</dbReference>
<dbReference type="SUPFAM" id="SSF52540">
    <property type="entry name" value="P-loop containing nucleoside triphosphate hydrolases"/>
    <property type="match status" value="1"/>
</dbReference>
<accession>A0A815GU84</accession>
<organism evidence="3 5">
    <name type="scientific">Adineta steineri</name>
    <dbReference type="NCBI Taxonomy" id="433720"/>
    <lineage>
        <taxon>Eukaryota</taxon>
        <taxon>Metazoa</taxon>
        <taxon>Spiralia</taxon>
        <taxon>Gnathifera</taxon>
        <taxon>Rotifera</taxon>
        <taxon>Eurotatoria</taxon>
        <taxon>Bdelloidea</taxon>
        <taxon>Adinetida</taxon>
        <taxon>Adinetidae</taxon>
        <taxon>Adineta</taxon>
    </lineage>
</organism>
<dbReference type="Proteomes" id="UP000663891">
    <property type="component" value="Unassembled WGS sequence"/>
</dbReference>
<dbReference type="PROSITE" id="PS51717">
    <property type="entry name" value="G_VLIG"/>
    <property type="match status" value="1"/>
</dbReference>
<protein>
    <recommendedName>
        <fullName evidence="2">VLIG-type G domain-containing protein</fullName>
    </recommendedName>
</protein>
<dbReference type="InterPro" id="IPR052986">
    <property type="entry name" value="VLIG_GTPase"/>
</dbReference>
<gene>
    <name evidence="4" type="ORF">OKA104_LOCUS19265</name>
    <name evidence="3" type="ORF">VCS650_LOCUS33434</name>
</gene>
<dbReference type="OrthoDB" id="1597724at2759"/>
<dbReference type="PANTHER" id="PTHR14819:SF25">
    <property type="entry name" value="CHROMOSOME UNDETERMINED SCAFFOLD_52, WHOLE GENOME SHOTGUN SEQUENCE"/>
    <property type="match status" value="1"/>
</dbReference>
<dbReference type="Pfam" id="PF25683">
    <property type="entry name" value="URGCP_GTPase"/>
    <property type="match status" value="1"/>
</dbReference>
<dbReference type="InterPro" id="IPR030383">
    <property type="entry name" value="G_VLIG_dom"/>
</dbReference>